<evidence type="ECO:0000256" key="1">
    <source>
        <dbReference type="SAM" id="MobiDB-lite"/>
    </source>
</evidence>
<name>A0ABP9Q3E7_9ACTN</name>
<protein>
    <recommendedName>
        <fullName evidence="4">DUF3558 domain-containing protein</fullName>
    </recommendedName>
</protein>
<reference evidence="3" key="1">
    <citation type="journal article" date="2019" name="Int. J. Syst. Evol. Microbiol.">
        <title>The Global Catalogue of Microorganisms (GCM) 10K type strain sequencing project: providing services to taxonomists for standard genome sequencing and annotation.</title>
        <authorList>
            <consortium name="The Broad Institute Genomics Platform"/>
            <consortium name="The Broad Institute Genome Sequencing Center for Infectious Disease"/>
            <person name="Wu L."/>
            <person name="Ma J."/>
        </authorList>
    </citation>
    <scope>NUCLEOTIDE SEQUENCE [LARGE SCALE GENOMIC DNA]</scope>
    <source>
        <strain evidence="3">JCM 18459</strain>
    </source>
</reference>
<gene>
    <name evidence="2" type="ORF">GCM10023340_43510</name>
</gene>
<dbReference type="Proteomes" id="UP001500221">
    <property type="component" value="Unassembled WGS sequence"/>
</dbReference>
<dbReference type="PROSITE" id="PS51257">
    <property type="entry name" value="PROKAR_LIPOPROTEIN"/>
    <property type="match status" value="1"/>
</dbReference>
<feature type="compositionally biased region" description="Low complexity" evidence="1">
    <location>
        <begin position="34"/>
        <end position="47"/>
    </location>
</feature>
<dbReference type="EMBL" id="BAABKG010000007">
    <property type="protein sequence ID" value="GAA5156240.1"/>
    <property type="molecule type" value="Genomic_DNA"/>
</dbReference>
<dbReference type="RefSeq" id="WP_345464003.1">
    <property type="nucleotide sequence ID" value="NZ_BAABKG010000007.1"/>
</dbReference>
<accession>A0ABP9Q3E7</accession>
<comment type="caution">
    <text evidence="2">The sequence shown here is derived from an EMBL/GenBank/DDBJ whole genome shotgun (WGS) entry which is preliminary data.</text>
</comment>
<keyword evidence="3" id="KW-1185">Reference proteome</keyword>
<evidence type="ECO:0008006" key="4">
    <source>
        <dbReference type="Google" id="ProtNLM"/>
    </source>
</evidence>
<evidence type="ECO:0000313" key="2">
    <source>
        <dbReference type="EMBL" id="GAA5156240.1"/>
    </source>
</evidence>
<proteinExistence type="predicted"/>
<evidence type="ECO:0000313" key="3">
    <source>
        <dbReference type="Proteomes" id="UP001500221"/>
    </source>
</evidence>
<organism evidence="2 3">
    <name type="scientific">Nocardioides marinquilinus</name>
    <dbReference type="NCBI Taxonomy" id="1210400"/>
    <lineage>
        <taxon>Bacteria</taxon>
        <taxon>Bacillati</taxon>
        <taxon>Actinomycetota</taxon>
        <taxon>Actinomycetes</taxon>
        <taxon>Propionibacteriales</taxon>
        <taxon>Nocardioidaceae</taxon>
        <taxon>Nocardioides</taxon>
    </lineage>
</organism>
<feature type="region of interest" description="Disordered" evidence="1">
    <location>
        <begin position="24"/>
        <end position="65"/>
    </location>
</feature>
<sequence>MPQLRRALAATALLTACTLTGCGGDGGDGDGDGASDPVDATPTAAAPVDDDAAPDDGGSGATFDVSDCSAIPAEQMGPVLGEGTASAEVPPGGGGCTYALDDPTLPSVFLEQFGVDDFADGFDGAAANVATTAVGPIDGEPETLDGIGDGAVVVAGPGEGAVPDAIGLVLVGDTIVRASLLSGGLPDDQAREITTGVLELVAGLG</sequence>